<proteinExistence type="predicted"/>
<feature type="non-terminal residue" evidence="1">
    <location>
        <position position="1"/>
    </location>
</feature>
<organism evidence="1">
    <name type="scientific">Lepeophtheirus salmonis</name>
    <name type="common">Salmon louse</name>
    <name type="synonym">Caligus salmonis</name>
    <dbReference type="NCBI Taxonomy" id="72036"/>
    <lineage>
        <taxon>Eukaryota</taxon>
        <taxon>Metazoa</taxon>
        <taxon>Ecdysozoa</taxon>
        <taxon>Arthropoda</taxon>
        <taxon>Crustacea</taxon>
        <taxon>Multicrustacea</taxon>
        <taxon>Hexanauplia</taxon>
        <taxon>Copepoda</taxon>
        <taxon>Siphonostomatoida</taxon>
        <taxon>Caligidae</taxon>
        <taxon>Lepeophtheirus</taxon>
    </lineage>
</organism>
<protein>
    <submittedName>
        <fullName evidence="1">Uncharacterized protein</fullName>
    </submittedName>
</protein>
<sequence>RIADLLCAFKGGGVTVNDSVKLLRNVRRLINSSGSISRKTRREGHNKIVTKDFLTGVAFKIEVLPSTDKRTLAKDIHLSKWTIRNAVKTLGAYYYSRRSP</sequence>
<name>A0A0K2V238_LEPSM</name>
<reference evidence="1" key="1">
    <citation type="submission" date="2014-05" db="EMBL/GenBank/DDBJ databases">
        <authorList>
            <person name="Chronopoulou M."/>
        </authorList>
    </citation>
    <scope>NUCLEOTIDE SEQUENCE</scope>
    <source>
        <tissue evidence="1">Whole organism</tissue>
    </source>
</reference>
<dbReference type="EMBL" id="HACA01026690">
    <property type="protein sequence ID" value="CDW44051.1"/>
    <property type="molecule type" value="Transcribed_RNA"/>
</dbReference>
<accession>A0A0K2V238</accession>
<dbReference type="AlphaFoldDB" id="A0A0K2V238"/>
<evidence type="ECO:0000313" key="1">
    <source>
        <dbReference type="EMBL" id="CDW44051.1"/>
    </source>
</evidence>